<keyword evidence="4 6" id="KW-0472">Membrane</keyword>
<dbReference type="GO" id="GO:0071944">
    <property type="term" value="C:cell periphery"/>
    <property type="evidence" value="ECO:0007669"/>
    <property type="project" value="UniProtKB-ARBA"/>
</dbReference>
<dbReference type="Gene3D" id="2.40.70.10">
    <property type="entry name" value="Acid Proteases"/>
    <property type="match status" value="2"/>
</dbReference>
<protein>
    <submittedName>
        <fullName evidence="9">Aspartic peptidase domain-containing protein</fullName>
    </submittedName>
</protein>
<reference evidence="9" key="1">
    <citation type="submission" date="2023-06" db="EMBL/GenBank/DDBJ databases">
        <title>Genome-scale phylogeny and comparative genomics of the fungal order Sordariales.</title>
        <authorList>
            <consortium name="Lawrence Berkeley National Laboratory"/>
            <person name="Hensen N."/>
            <person name="Bonometti L."/>
            <person name="Westerberg I."/>
            <person name="Brannstrom I.O."/>
            <person name="Guillou S."/>
            <person name="Cros-Aarteil S."/>
            <person name="Calhoun S."/>
            <person name="Haridas S."/>
            <person name="Kuo A."/>
            <person name="Mondo S."/>
            <person name="Pangilinan J."/>
            <person name="Riley R."/>
            <person name="Labutti K."/>
            <person name="Andreopoulos B."/>
            <person name="Lipzen A."/>
            <person name="Chen C."/>
            <person name="Yanf M."/>
            <person name="Daum C."/>
            <person name="Ng V."/>
            <person name="Clum A."/>
            <person name="Steindorff A."/>
            <person name="Ohm R."/>
            <person name="Martin F."/>
            <person name="Silar P."/>
            <person name="Natvig D."/>
            <person name="Lalanne C."/>
            <person name="Gautier V."/>
            <person name="Ament-Velasquez S.L."/>
            <person name="Kruys A."/>
            <person name="Hutchinson M.I."/>
            <person name="Powell A.J."/>
            <person name="Barry K."/>
            <person name="Miller A.N."/>
            <person name="Grigoriev I.V."/>
            <person name="Debuchy R."/>
            <person name="Gladieux P."/>
            <person name="Thoren M.H."/>
            <person name="Johannesson H."/>
        </authorList>
    </citation>
    <scope>NUCLEOTIDE SEQUENCE</scope>
    <source>
        <strain evidence="9">SMH4607-1</strain>
    </source>
</reference>
<accession>A0AA40AYW8</accession>
<sequence length="610" mass="66049">MGSLKYRCAVLAALVGTLIRGAGAGEVFQVPFTTDLTNDGSDPDLLPPATYGPDGPWQAVSMMLGSYQRPNRSIDFNGGPRVPMWPTDSIILQISEKAAGGKYDIHNGTASEPWYEFGNNGNNTAQLADYYANQTSEGVCVFDSVTLLNMRFDGAIYANANASIYAMNTTKVTLRDGTTYTPVVGNLALGRPIEFFLGTSILEQMKDDGLIASSSFGLHLGSVPLKQRGSLIFGGYDESRVIGPIAVFKWDDIGDPNIFLIDLNIGVETGRWPFNTTEIPSLWEKTTDEAGIAIAEYYGGKDGYIQAYPNAAVPGIYLPTPICANAAKHLPVTMDNRTGYYLWNTEDPTYWSIVNSGAYLAFTFADSSATNVTIKVPMTLLNLTLEAPIMPTPTPYFPCHDRAENVSYWELGRAFLQAAYFGINLDTNMTYLAQAPGPNMDQSIVRTLKPGETTLVSKPVSSFVDSWRGEWLALESDTPGGSSSTSKRGISGGAIAGIVVGVVVGVALLAAAGWFVWRKRNPQAKLPLNPVELHTGPQNRGAPKPYSEKDIKEVGDNFVHEAANSPIQEMESPAPRTLNEAPGSPGVYEMPADPYVAMDRRDRGERLSLL</sequence>
<feature type="region of interest" description="Disordered" evidence="5">
    <location>
        <begin position="566"/>
        <end position="610"/>
    </location>
</feature>
<keyword evidence="3 6" id="KW-1133">Transmembrane helix</keyword>
<gene>
    <name evidence="9" type="ORF">B0H67DRAFT_550277</name>
</gene>
<evidence type="ECO:0000256" key="6">
    <source>
        <dbReference type="SAM" id="Phobius"/>
    </source>
</evidence>
<comment type="caution">
    <text evidence="9">The sequence shown here is derived from an EMBL/GenBank/DDBJ whole genome shotgun (WGS) entry which is preliminary data.</text>
</comment>
<feature type="chain" id="PRO_5041234408" evidence="7">
    <location>
        <begin position="25"/>
        <end position="610"/>
    </location>
</feature>
<evidence type="ECO:0000256" key="4">
    <source>
        <dbReference type="ARBA" id="ARBA00023136"/>
    </source>
</evidence>
<dbReference type="EMBL" id="JAUKUA010000002">
    <property type="protein sequence ID" value="KAK0724532.1"/>
    <property type="molecule type" value="Genomic_DNA"/>
</dbReference>
<dbReference type="Pfam" id="PF00026">
    <property type="entry name" value="Asp"/>
    <property type="match status" value="1"/>
</dbReference>
<organism evidence="9 10">
    <name type="scientific">Lasiosphaeris hirsuta</name>
    <dbReference type="NCBI Taxonomy" id="260670"/>
    <lineage>
        <taxon>Eukaryota</taxon>
        <taxon>Fungi</taxon>
        <taxon>Dikarya</taxon>
        <taxon>Ascomycota</taxon>
        <taxon>Pezizomycotina</taxon>
        <taxon>Sordariomycetes</taxon>
        <taxon>Sordariomycetidae</taxon>
        <taxon>Sordariales</taxon>
        <taxon>Lasiosphaeriaceae</taxon>
        <taxon>Lasiosphaeris</taxon>
    </lineage>
</organism>
<evidence type="ECO:0000256" key="1">
    <source>
        <dbReference type="ARBA" id="ARBA00004167"/>
    </source>
</evidence>
<evidence type="ECO:0000256" key="2">
    <source>
        <dbReference type="ARBA" id="ARBA00022692"/>
    </source>
</evidence>
<proteinExistence type="predicted"/>
<evidence type="ECO:0000256" key="5">
    <source>
        <dbReference type="SAM" id="MobiDB-lite"/>
    </source>
</evidence>
<dbReference type="SUPFAM" id="SSF50630">
    <property type="entry name" value="Acid proteases"/>
    <property type="match status" value="1"/>
</dbReference>
<name>A0AA40AYW8_9PEZI</name>
<keyword evidence="7" id="KW-0732">Signal</keyword>
<dbReference type="GO" id="GO:0016020">
    <property type="term" value="C:membrane"/>
    <property type="evidence" value="ECO:0007669"/>
    <property type="project" value="UniProtKB-SubCell"/>
</dbReference>
<comment type="subcellular location">
    <subcellularLocation>
        <location evidence="1">Membrane</location>
        <topology evidence="1">Single-pass membrane protein</topology>
    </subcellularLocation>
</comment>
<evidence type="ECO:0000313" key="10">
    <source>
        <dbReference type="Proteomes" id="UP001172102"/>
    </source>
</evidence>
<evidence type="ECO:0000256" key="3">
    <source>
        <dbReference type="ARBA" id="ARBA00022989"/>
    </source>
</evidence>
<feature type="compositionally biased region" description="Basic and acidic residues" evidence="5">
    <location>
        <begin position="598"/>
        <end position="610"/>
    </location>
</feature>
<feature type="transmembrane region" description="Helical" evidence="6">
    <location>
        <begin position="494"/>
        <end position="517"/>
    </location>
</feature>
<feature type="domain" description="Peptidase A1" evidence="8">
    <location>
        <begin position="32"/>
        <end position="433"/>
    </location>
</feature>
<keyword evidence="2 6" id="KW-0812">Transmembrane</keyword>
<evidence type="ECO:0000313" key="9">
    <source>
        <dbReference type="EMBL" id="KAK0724532.1"/>
    </source>
</evidence>
<dbReference type="InterPro" id="IPR033121">
    <property type="entry name" value="PEPTIDASE_A1"/>
</dbReference>
<feature type="signal peptide" evidence="7">
    <location>
        <begin position="1"/>
        <end position="24"/>
    </location>
</feature>
<evidence type="ECO:0000259" key="8">
    <source>
        <dbReference type="PROSITE" id="PS51767"/>
    </source>
</evidence>
<dbReference type="PANTHER" id="PTHR15549">
    <property type="entry name" value="PAIRED IMMUNOGLOBULIN-LIKE TYPE 2 RECEPTOR"/>
    <property type="match status" value="1"/>
</dbReference>
<dbReference type="InterPro" id="IPR051694">
    <property type="entry name" value="Immunoregulatory_rcpt-like"/>
</dbReference>
<evidence type="ECO:0000256" key="7">
    <source>
        <dbReference type="SAM" id="SignalP"/>
    </source>
</evidence>
<dbReference type="InterPro" id="IPR021109">
    <property type="entry name" value="Peptidase_aspartic_dom_sf"/>
</dbReference>
<feature type="region of interest" description="Disordered" evidence="5">
    <location>
        <begin position="527"/>
        <end position="548"/>
    </location>
</feature>
<keyword evidence="10" id="KW-1185">Reference proteome</keyword>
<dbReference type="PROSITE" id="PS51767">
    <property type="entry name" value="PEPTIDASE_A1"/>
    <property type="match status" value="1"/>
</dbReference>
<dbReference type="AlphaFoldDB" id="A0AA40AYW8"/>
<dbReference type="Proteomes" id="UP001172102">
    <property type="component" value="Unassembled WGS sequence"/>
</dbReference>